<dbReference type="InterPro" id="IPR018499">
    <property type="entry name" value="Tetraspanin/Peripherin"/>
</dbReference>
<dbReference type="WBParaSite" id="PSU_v2.g16959.t1">
    <property type="protein sequence ID" value="PSU_v2.g16959.t1"/>
    <property type="gene ID" value="PSU_v2.g16959"/>
</dbReference>
<feature type="transmembrane region" description="Helical" evidence="6">
    <location>
        <begin position="51"/>
        <end position="75"/>
    </location>
</feature>
<evidence type="ECO:0000256" key="6">
    <source>
        <dbReference type="SAM" id="Phobius"/>
    </source>
</evidence>
<protein>
    <submittedName>
        <fullName evidence="8">Tetraspanin</fullName>
    </submittedName>
</protein>
<dbReference type="SUPFAM" id="SSF48652">
    <property type="entry name" value="Tetraspanin"/>
    <property type="match status" value="1"/>
</dbReference>
<sequence length="319" mass="36502">MSKLPGQKCLLATLFSLKFSICYVIFAESLSLFITNSPLINVTVRGIDYSIVVVLFMVMTATILIFETILMISMFTNHFNFTNRLNIADTLIQMIFFLPILITLIIFASISSTVKPHWESSFKLGVNYTTLDTVQRDAFCCGYDGPEYWNDTYFIAYQQENYTSSDWKYPVSCCRKNNCTVHGTFKEERVYDIGCFPHTSNFVHRFTLVVSILLLVFTLLSFPRNLWLYRYIEICRRKEREQKCASFSNELQSENDASNRQCGGVTSLQLLPISGAESEKDSMLTSDDTHIHSSETITKNRKTKADIVSKSFNISAAEE</sequence>
<dbReference type="Pfam" id="PF00335">
    <property type="entry name" value="Tetraspanin"/>
    <property type="match status" value="1"/>
</dbReference>
<dbReference type="GO" id="GO:0016020">
    <property type="term" value="C:membrane"/>
    <property type="evidence" value="ECO:0007669"/>
    <property type="project" value="UniProtKB-SubCell"/>
</dbReference>
<proteinExistence type="predicted"/>
<feature type="transmembrane region" description="Helical" evidence="6">
    <location>
        <begin position="202"/>
        <end position="222"/>
    </location>
</feature>
<name>A0A914YC02_9BILA</name>
<feature type="compositionally biased region" description="Basic and acidic residues" evidence="5">
    <location>
        <begin position="278"/>
        <end position="293"/>
    </location>
</feature>
<evidence type="ECO:0000256" key="4">
    <source>
        <dbReference type="ARBA" id="ARBA00023136"/>
    </source>
</evidence>
<comment type="subcellular location">
    <subcellularLocation>
        <location evidence="1">Membrane</location>
        <topology evidence="1">Multi-pass membrane protein</topology>
    </subcellularLocation>
</comment>
<keyword evidence="4 6" id="KW-0472">Membrane</keyword>
<dbReference type="InterPro" id="IPR008952">
    <property type="entry name" value="Tetraspanin_EC2_sf"/>
</dbReference>
<evidence type="ECO:0000256" key="5">
    <source>
        <dbReference type="SAM" id="MobiDB-lite"/>
    </source>
</evidence>
<evidence type="ECO:0000256" key="2">
    <source>
        <dbReference type="ARBA" id="ARBA00022692"/>
    </source>
</evidence>
<reference evidence="8" key="1">
    <citation type="submission" date="2022-11" db="UniProtKB">
        <authorList>
            <consortium name="WormBaseParasite"/>
        </authorList>
    </citation>
    <scope>IDENTIFICATION</scope>
</reference>
<evidence type="ECO:0000256" key="3">
    <source>
        <dbReference type="ARBA" id="ARBA00022989"/>
    </source>
</evidence>
<keyword evidence="7" id="KW-1185">Reference proteome</keyword>
<evidence type="ECO:0000256" key="1">
    <source>
        <dbReference type="ARBA" id="ARBA00004141"/>
    </source>
</evidence>
<evidence type="ECO:0000313" key="7">
    <source>
        <dbReference type="Proteomes" id="UP000887577"/>
    </source>
</evidence>
<dbReference type="Proteomes" id="UP000887577">
    <property type="component" value="Unplaced"/>
</dbReference>
<dbReference type="AlphaFoldDB" id="A0A914YC02"/>
<keyword evidence="2 6" id="KW-0812">Transmembrane</keyword>
<feature type="transmembrane region" description="Helical" evidence="6">
    <location>
        <begin position="87"/>
        <end position="110"/>
    </location>
</feature>
<evidence type="ECO:0000313" key="8">
    <source>
        <dbReference type="WBParaSite" id="PSU_v2.g16959.t1"/>
    </source>
</evidence>
<organism evidence="7 8">
    <name type="scientific">Panagrolaimus superbus</name>
    <dbReference type="NCBI Taxonomy" id="310955"/>
    <lineage>
        <taxon>Eukaryota</taxon>
        <taxon>Metazoa</taxon>
        <taxon>Ecdysozoa</taxon>
        <taxon>Nematoda</taxon>
        <taxon>Chromadorea</taxon>
        <taxon>Rhabditida</taxon>
        <taxon>Tylenchina</taxon>
        <taxon>Panagrolaimomorpha</taxon>
        <taxon>Panagrolaimoidea</taxon>
        <taxon>Panagrolaimidae</taxon>
        <taxon>Panagrolaimus</taxon>
    </lineage>
</organism>
<accession>A0A914YC02</accession>
<keyword evidence="3 6" id="KW-1133">Transmembrane helix</keyword>
<dbReference type="Gene3D" id="1.10.1450.10">
    <property type="entry name" value="Tetraspanin"/>
    <property type="match status" value="1"/>
</dbReference>
<feature type="region of interest" description="Disordered" evidence="5">
    <location>
        <begin position="278"/>
        <end position="303"/>
    </location>
</feature>